<dbReference type="HOGENOM" id="CLU_1494756_0_0_11"/>
<reference evidence="1 2" key="1">
    <citation type="journal article" date="2012" name="J. Bacteriol.">
        <title>Genome sequence of the human- and animal-pathogenic strain Nocardia cyriacigeorgica GUH-2.</title>
        <authorList>
            <person name="Zoropogui A."/>
            <person name="Pujic P."/>
            <person name="Normand P."/>
            <person name="Barbe V."/>
            <person name="Beaman B."/>
            <person name="Beaman L."/>
            <person name="Boiron P."/>
            <person name="Colinon C."/>
            <person name="Deredjian A."/>
            <person name="Graindorge A."/>
            <person name="Mangenot S."/>
            <person name="Nazaret S."/>
            <person name="Neto M."/>
            <person name="Petit S."/>
            <person name="Roche D."/>
            <person name="Vallenet D."/>
            <person name="Rodriguez-Nava V."/>
            <person name="Richard Y."/>
            <person name="Cournoyer B."/>
            <person name="Blaha D."/>
        </authorList>
    </citation>
    <scope>NUCLEOTIDE SEQUENCE [LARGE SCALE GENOMIC DNA]</scope>
    <source>
        <strain evidence="1 2">GUH-2</strain>
    </source>
</reference>
<name>H6R9X6_NOCCG</name>
<proteinExistence type="predicted"/>
<gene>
    <name evidence="1" type="ordered locus">NOCYR_0364</name>
</gene>
<evidence type="ECO:0000313" key="1">
    <source>
        <dbReference type="EMBL" id="CCF61184.1"/>
    </source>
</evidence>
<evidence type="ECO:0000313" key="2">
    <source>
        <dbReference type="Proteomes" id="UP000008190"/>
    </source>
</evidence>
<dbReference type="STRING" id="1127134.NOCYR_0364"/>
<dbReference type="Proteomes" id="UP000008190">
    <property type="component" value="Chromosome"/>
</dbReference>
<protein>
    <submittedName>
        <fullName evidence="1">Uncharacterized protein</fullName>
    </submittedName>
</protein>
<dbReference type="EMBL" id="FO082843">
    <property type="protein sequence ID" value="CCF61184.1"/>
    <property type="molecule type" value="Genomic_DNA"/>
</dbReference>
<keyword evidence="2" id="KW-1185">Reference proteome</keyword>
<dbReference type="eggNOG" id="ENOG5030UZW">
    <property type="taxonomic scope" value="Bacteria"/>
</dbReference>
<dbReference type="KEGG" id="ncy:NOCYR_0364"/>
<accession>H6R9X6</accession>
<sequence>MGAIEAGIQRVDHLLEVASLCAIFGLPVGSLLDGGDDIDLPNGDRAPLSQIRKALAGQYSSVEIKTETYVEQRIGAEDPDELERIGNRIGIDRNLLRHLSEEAFGTRFFLAERDKRAGITADTPPRSAQAKRGHATRGMLAEVQAIIDRDGIDAVMDRQRAAAEQSFRDIDEMMRGGSDA</sequence>
<organism evidence="1 2">
    <name type="scientific">Nocardia cyriacigeorgica (strain GUH-2)</name>
    <dbReference type="NCBI Taxonomy" id="1127134"/>
    <lineage>
        <taxon>Bacteria</taxon>
        <taxon>Bacillati</taxon>
        <taxon>Actinomycetota</taxon>
        <taxon>Actinomycetes</taxon>
        <taxon>Mycobacteriales</taxon>
        <taxon>Nocardiaceae</taxon>
        <taxon>Nocardia</taxon>
    </lineage>
</organism>
<dbReference type="AlphaFoldDB" id="H6R9X6"/>